<gene>
    <name evidence="1" type="ORF">QFC19_007300</name>
</gene>
<evidence type="ECO:0000313" key="1">
    <source>
        <dbReference type="EMBL" id="KAJ9096198.1"/>
    </source>
</evidence>
<organism evidence="1 2">
    <name type="scientific">Naganishia cerealis</name>
    <dbReference type="NCBI Taxonomy" id="610337"/>
    <lineage>
        <taxon>Eukaryota</taxon>
        <taxon>Fungi</taxon>
        <taxon>Dikarya</taxon>
        <taxon>Basidiomycota</taxon>
        <taxon>Agaricomycotina</taxon>
        <taxon>Tremellomycetes</taxon>
        <taxon>Filobasidiales</taxon>
        <taxon>Filobasidiaceae</taxon>
        <taxon>Naganishia</taxon>
    </lineage>
</organism>
<dbReference type="Proteomes" id="UP001241377">
    <property type="component" value="Unassembled WGS sequence"/>
</dbReference>
<proteinExistence type="predicted"/>
<dbReference type="EMBL" id="JASBWR010000095">
    <property type="protein sequence ID" value="KAJ9096198.1"/>
    <property type="molecule type" value="Genomic_DNA"/>
</dbReference>
<name>A0ACC2VAU4_9TREE</name>
<keyword evidence="2" id="KW-1185">Reference proteome</keyword>
<sequence length="1662" mass="188653">MNRQYQREEIQRMLQRWQQLRQQFGDRAVNVPEFAHLSKVLKAIQQQQQQQQQQNKPNSGANQYMQQAQQTGTPMGNTNVPMNSANMAPRPQQGNGSAQTMNGANARYMGNNMMNMASPVSQSSQQQSPVMNNMPPQTQQQLQQQQQRQRFAAAPPGTNVGTPMSTSQHSTPQMQQNPVMGNRNHMQQGGMQLNKTTNQNQQASAGQQPFPVPGATAAQSAFSAQQFQLLKSQYQALKYLLKAPAPGSPPIPQNLVEIVCSDRLAFAQNSYLPAANVPSDSPVAGAENDVRLARNLGMAANVRNPSIPQQEHQLSGMPPTNHSAMLGNAPTANQMSPHLMNPQAAQLQQQAQVQANLRQAAPQELLLSQAAAQAAAPTSAGLADSNPVVGAAPHLQASQLQRQSVHTTASPLTSFEPYDQKSNASTPAIAPTTSLQQQESQLKNVQQSAFVTLSPKPPVYIDDLDVPKKDKDNVVVPILKPEIQVDAFEVPQLIDTKDIPFKSLYSLQSKVLFPALMPTSFDPDSIAANREALILLLIDAELTRLNMKLESADEDQKAAIEAEIYKLELLPFQKELRGKILSHVWFSKSLLPNSHPNVLAKCSHLNSENAQMTQNMYKRQLYSLAQAQNHKLRVTLNEIIAHQSKKRDRLFAKRDKRAKICSKIDSFHSQIAREEQKKLERMAKQRLQALKLNDEEAYLKLLDHTKDTRITHLLKQTNQFLDTLAQAVQAQQRDSGKVDEPINDEKREKIDYYNVAHRIKEDVTKQPSILVGGTLKEYQLKGLQWMVSLYNNRLNGILADEMGLGKTIQTISLITYIVEVKKINGPFLVIVPLSTLTNWNLEFEKWAPSVKKITYKGTPNQRKSLQFEVRKGDFQILLTTFEYIIKDKSVLAKVKWIHMIIDEGHRMKNANSKLSETLTHHYHSDYRLILTGTPLQNNLPELWALLNFVLPKIFNSVKSFDEWFNTPFANTGGQDKIELSEEETLLVIRRLHKVLRPFLLRRLKKDVEKDLPNKVEKVVKCRMSSLQSKLYQQMLKYNVLFSSNPDGDGKPIAIKNTNNQIMQLRKICNHPFVYEEVENMINPTADTNDEIWRVAGKFELLDRILPKLKATGHRVLIFFQMTLIMNIMEDFLRLRDLKYMRLDGATKADDRTGLLKLFNEENSDYFCFLLSTRAGGLGLNLQTADTVIIFDSDWNPHQDLQAQDRAHRIGQKNEVRIIRLITEDSVEEMILERAHAKLEIDGKVIQAGKFDNKSTTEEQEALLRALFVKEEERKAKTSAMDGDDELDDDELNQILSRDDTELVVFRQLDEARNLETKQASYPTRLFSEQELPDFYKTNFDIYFDKDIVNADDYGRGARERKTALYDDNLTEEQWLKQIDGVLSSDDEMSTKGKRSRGRSKIKKNEEESGSENGFGRKRRLSNDDMSDFESSSRQGRSSTPLSIIKRRAMAKRGKRSKASFLSRTPLANDPLLDDARDNLQQQLEEIYETILNYTDENGRRLSDLFMVRPSKKLYPDYFVLIKHPMALDTIKKRITSNAYMEVKDMLEDIHLMFSNARVYNEEGSIVYEDANTLESLGYQKFAEIAKAANMSNEDIEKYLDMQEVNEVLGLKPFVPSAEVKRSAAANDNIEPQADDQLADSVDHGLMNDFFPFDDDDTRDPLL</sequence>
<protein>
    <submittedName>
        <fullName evidence="1">Uncharacterized protein</fullName>
    </submittedName>
</protein>
<comment type="caution">
    <text evidence="1">The sequence shown here is derived from an EMBL/GenBank/DDBJ whole genome shotgun (WGS) entry which is preliminary data.</text>
</comment>
<reference evidence="1" key="1">
    <citation type="submission" date="2023-04" db="EMBL/GenBank/DDBJ databases">
        <title>Draft Genome sequencing of Naganishia species isolated from polar environments using Oxford Nanopore Technology.</title>
        <authorList>
            <person name="Leo P."/>
            <person name="Venkateswaran K."/>
        </authorList>
    </citation>
    <scope>NUCLEOTIDE SEQUENCE</scope>
    <source>
        <strain evidence="1">MNA-CCFEE 5261</strain>
    </source>
</reference>
<evidence type="ECO:0000313" key="2">
    <source>
        <dbReference type="Proteomes" id="UP001241377"/>
    </source>
</evidence>
<accession>A0ACC2VAU4</accession>